<evidence type="ECO:0000313" key="2">
    <source>
        <dbReference type="EMBL" id="KNA01555.1"/>
    </source>
</evidence>
<evidence type="ECO:0000313" key="3">
    <source>
        <dbReference type="Proteomes" id="UP000053239"/>
    </source>
</evidence>
<keyword evidence="1" id="KW-0812">Transmembrane</keyword>
<reference evidence="2 3" key="1">
    <citation type="submission" date="2011-09" db="EMBL/GenBank/DDBJ databases">
        <title>The Genome Sequence of Plasmodium vivax North Korean.</title>
        <authorList>
            <consortium name="The Broad Institute Genome Sequencing Platform"/>
            <consortium name="The Broad Institute Genome Sequencing Center for Infectious Disease"/>
            <person name="Neafsey D."/>
            <person name="Carlton J."/>
            <person name="Barnwell J."/>
            <person name="Collins W."/>
            <person name="Escalante A."/>
            <person name="Mullikin J."/>
            <person name="Saul A."/>
            <person name="Guigo R."/>
            <person name="Camara F."/>
            <person name="Young S.K."/>
            <person name="Zeng Q."/>
            <person name="Gargeya S."/>
            <person name="Fitzgerald M."/>
            <person name="Haas B."/>
            <person name="Abouelleil A."/>
            <person name="Alvarado L."/>
            <person name="Arachchi H.M."/>
            <person name="Berlin A."/>
            <person name="Brown A."/>
            <person name="Chapman S.B."/>
            <person name="Chen Z."/>
            <person name="Dunbar C."/>
            <person name="Freedman E."/>
            <person name="Gearin G."/>
            <person name="Gellesch M."/>
            <person name="Goldberg J."/>
            <person name="Griggs A."/>
            <person name="Gujja S."/>
            <person name="Heiman D."/>
            <person name="Howarth C."/>
            <person name="Larson L."/>
            <person name="Lui A."/>
            <person name="MacDonald P.J.P."/>
            <person name="Montmayeur A."/>
            <person name="Murphy C."/>
            <person name="Neiman D."/>
            <person name="Pearson M."/>
            <person name="Priest M."/>
            <person name="Roberts A."/>
            <person name="Saif S."/>
            <person name="Shea T."/>
            <person name="Shenoy N."/>
            <person name="Sisk P."/>
            <person name="Stolte C."/>
            <person name="Sykes S."/>
            <person name="Wortman J."/>
            <person name="Nusbaum C."/>
            <person name="Birren B."/>
        </authorList>
    </citation>
    <scope>NUCLEOTIDE SEQUENCE [LARGE SCALE GENOMIC DNA]</scope>
    <source>
        <strain evidence="2 3">North Korean</strain>
    </source>
</reference>
<protein>
    <submittedName>
        <fullName evidence="2">Uncharacterized protein</fullName>
    </submittedName>
</protein>
<dbReference type="OrthoDB" id="10406046at2759"/>
<keyword evidence="1" id="KW-0472">Membrane</keyword>
<proteinExistence type="predicted"/>
<dbReference type="AlphaFoldDB" id="A0A0J9U0K2"/>
<gene>
    <name evidence="2" type="ORF">PVNG_05001</name>
</gene>
<sequence length="273" mass="32376">MKYSLLKNFTYKFFENIDRYIKAENNAESTRTPQEISTECDSFSKVLYKSEYPSIAKQICEKFAKRYISLYPSLDRSTSDPNYIKDWAFLNYWLNCELNKSVLYKNTYVKEFYHGMEGYVQEKLKYGFLTDIEIFDINEDKLDDIHLLFNLYSNFHRIINEDKIVCKNENICLDYYSKCVQEYKRGIIKCRKEDSDFCKVIGAFRKKYDALKSKTISSSHFSTSELKSLPSHEEALDEYNNELYRRKITIATISIICSIFGISLILFSLYKVQ</sequence>
<name>A0A0J9U0K2_PLAVI</name>
<dbReference type="Proteomes" id="UP000053239">
    <property type="component" value="Unassembled WGS sequence"/>
</dbReference>
<evidence type="ECO:0000256" key="1">
    <source>
        <dbReference type="SAM" id="Phobius"/>
    </source>
</evidence>
<keyword evidence="1" id="KW-1133">Transmembrane helix</keyword>
<accession>A0A0J9U0K2</accession>
<dbReference type="EMBL" id="KQ235254">
    <property type="protein sequence ID" value="KNA01555.1"/>
    <property type="molecule type" value="Genomic_DNA"/>
</dbReference>
<organism evidence="2 3">
    <name type="scientific">Plasmodium vivax North Korean</name>
    <dbReference type="NCBI Taxonomy" id="1035514"/>
    <lineage>
        <taxon>Eukaryota</taxon>
        <taxon>Sar</taxon>
        <taxon>Alveolata</taxon>
        <taxon>Apicomplexa</taxon>
        <taxon>Aconoidasida</taxon>
        <taxon>Haemosporida</taxon>
        <taxon>Plasmodiidae</taxon>
        <taxon>Plasmodium</taxon>
        <taxon>Plasmodium (Plasmodium)</taxon>
    </lineage>
</organism>
<feature type="transmembrane region" description="Helical" evidence="1">
    <location>
        <begin position="248"/>
        <end position="270"/>
    </location>
</feature>